<dbReference type="AlphaFoldDB" id="G3JAW6"/>
<evidence type="ECO:0000313" key="3">
    <source>
        <dbReference type="Proteomes" id="UP000001610"/>
    </source>
</evidence>
<proteinExistence type="predicted"/>
<dbReference type="InterPro" id="IPR051678">
    <property type="entry name" value="AGP_Transferase"/>
</dbReference>
<name>G3JAW6_CORMM</name>
<dbReference type="HOGENOM" id="CLU_021768_1_1_1"/>
<dbReference type="VEuPathDB" id="FungiDB:CCM_02650"/>
<dbReference type="CDD" id="cd05120">
    <property type="entry name" value="APH_ChoK_like"/>
    <property type="match status" value="1"/>
</dbReference>
<dbReference type="Gene3D" id="3.90.1200.10">
    <property type="match status" value="1"/>
</dbReference>
<keyword evidence="3" id="KW-1185">Reference proteome</keyword>
<dbReference type="RefSeq" id="XP_006667865.1">
    <property type="nucleotide sequence ID" value="XM_006667802.1"/>
</dbReference>
<dbReference type="OrthoDB" id="2906425at2759"/>
<accession>G3JAW6</accession>
<feature type="domain" description="Aminoglycoside phosphotransferase" evidence="1">
    <location>
        <begin position="317"/>
        <end position="519"/>
    </location>
</feature>
<gene>
    <name evidence="2" type="ORF">CCM_02650</name>
</gene>
<dbReference type="eggNOG" id="ENOG502SQCG">
    <property type="taxonomic scope" value="Eukaryota"/>
</dbReference>
<dbReference type="InterPro" id="IPR011009">
    <property type="entry name" value="Kinase-like_dom_sf"/>
</dbReference>
<dbReference type="InterPro" id="IPR002575">
    <property type="entry name" value="Aminoglycoside_PTrfase"/>
</dbReference>
<dbReference type="InParanoid" id="G3JAW6"/>
<keyword evidence="2" id="KW-0808">Transferase</keyword>
<evidence type="ECO:0000313" key="2">
    <source>
        <dbReference type="EMBL" id="EGX94379.1"/>
    </source>
</evidence>
<keyword evidence="2" id="KW-0418">Kinase</keyword>
<dbReference type="Proteomes" id="UP000001610">
    <property type="component" value="Unassembled WGS sequence"/>
</dbReference>
<dbReference type="GeneID" id="18164677"/>
<dbReference type="KEGG" id="cmt:CCM_02650"/>
<reference evidence="2 3" key="1">
    <citation type="journal article" date="2011" name="Genome Biol.">
        <title>Genome sequence of the insect pathogenic fungus Cordyceps militaris, a valued traditional Chinese medicine.</title>
        <authorList>
            <person name="Zheng P."/>
            <person name="Xia Y."/>
            <person name="Xiao G."/>
            <person name="Xiong C."/>
            <person name="Hu X."/>
            <person name="Zhang S."/>
            <person name="Zheng H."/>
            <person name="Huang Y."/>
            <person name="Zhou Y."/>
            <person name="Wang S."/>
            <person name="Zhao G.P."/>
            <person name="Liu X."/>
            <person name="St Leger R.J."/>
            <person name="Wang C."/>
        </authorList>
    </citation>
    <scope>NUCLEOTIDE SEQUENCE [LARGE SCALE GENOMIC DNA]</scope>
    <source>
        <strain evidence="2 3">CM01</strain>
    </source>
</reference>
<dbReference type="PANTHER" id="PTHR21310:SF58">
    <property type="entry name" value="AMINOGLYCOSIDE PHOSPHOTRANSFERASE DOMAIN-CONTAINING PROTEIN"/>
    <property type="match status" value="1"/>
</dbReference>
<dbReference type="PANTHER" id="PTHR21310">
    <property type="entry name" value="AMINOGLYCOSIDE PHOSPHOTRANSFERASE-RELATED-RELATED"/>
    <property type="match status" value="1"/>
</dbReference>
<dbReference type="Pfam" id="PF01636">
    <property type="entry name" value="APH"/>
    <property type="match status" value="1"/>
</dbReference>
<dbReference type="SUPFAM" id="SSF56112">
    <property type="entry name" value="Protein kinase-like (PK-like)"/>
    <property type="match status" value="1"/>
</dbReference>
<organism evidence="2 3">
    <name type="scientific">Cordyceps militaris (strain CM01)</name>
    <name type="common">Caterpillar fungus</name>
    <dbReference type="NCBI Taxonomy" id="983644"/>
    <lineage>
        <taxon>Eukaryota</taxon>
        <taxon>Fungi</taxon>
        <taxon>Dikarya</taxon>
        <taxon>Ascomycota</taxon>
        <taxon>Pezizomycotina</taxon>
        <taxon>Sordariomycetes</taxon>
        <taxon>Hypocreomycetidae</taxon>
        <taxon>Hypocreales</taxon>
        <taxon>Cordycipitaceae</taxon>
        <taxon>Cordyceps</taxon>
    </lineage>
</organism>
<protein>
    <submittedName>
        <fullName evidence="2">Protein kinase-like domain</fullName>
    </submittedName>
</protein>
<evidence type="ECO:0000259" key="1">
    <source>
        <dbReference type="Pfam" id="PF01636"/>
    </source>
</evidence>
<dbReference type="STRING" id="983644.G3JAW6"/>
<dbReference type="EMBL" id="JH126400">
    <property type="protein sequence ID" value="EGX94379.1"/>
    <property type="molecule type" value="Genomic_DNA"/>
</dbReference>
<dbReference type="GO" id="GO:0016301">
    <property type="term" value="F:kinase activity"/>
    <property type="evidence" value="ECO:0007669"/>
    <property type="project" value="UniProtKB-KW"/>
</dbReference>
<sequence>MSTQAADVEAVEDVKNTIRSCHLEPTEHFILIDSFLGGSCDQEAAAREVRRRLLSSPGEPVERVLRQLKADWHAILCTALEQTAVDEGVAALLKRRDQGRCCLSPPTCPQVKVPIPEYMLSPKLEPLLRVENQEPEARLLQAFVSPRNVPYLRRVFSENTASMSNALFLSPGLGIAIRQSKLKLLGAFTTSEQYREPVSMEDIREIKLASSPYVSDLQYCDGNPWKKHDLRITKLRTSSPSETPLPSPYLIQLQSTFASALSVFSVEEECAQPWPERQAPKFWNRSWLLFFRNLWHLVPRFLRTWTYRRMLQSRERGRVVQLYESKSAGLIAKMDQGNEAAALALLEAEAPEVPAPLLIDTFQNDKGMSFAVITQLPGVPAKTVFYRMSYEEQHQFADDLGKALAHMRRVPNRSGHLFTGISSLGRNGSKIHDPHAGYEACGPFESELDWTISMTGGRHELWRASHPEALLSEHKSVFTHGDLHLYNVLVDGGKFSGIVDWESSGFYPEYWECAKSMNTGLDAASFRPVHRQIWQGKYEAESELVGALMNAGPFGPPRIVEP</sequence>